<protein>
    <submittedName>
        <fullName evidence="1">Uncharacterized protein</fullName>
    </submittedName>
</protein>
<proteinExistence type="predicted"/>
<reference evidence="1 2" key="1">
    <citation type="submission" date="2017-11" db="EMBL/GenBank/DDBJ databases">
        <title>The genome of Rhizophagus clarus HR1 reveals common genetic basis of auxotrophy among arbuscular mycorrhizal fungi.</title>
        <authorList>
            <person name="Kobayashi Y."/>
        </authorList>
    </citation>
    <scope>NUCLEOTIDE SEQUENCE [LARGE SCALE GENOMIC DNA]</scope>
    <source>
        <strain evidence="1 2">HR1</strain>
    </source>
</reference>
<organism evidence="1 2">
    <name type="scientific">Rhizophagus clarus</name>
    <dbReference type="NCBI Taxonomy" id="94130"/>
    <lineage>
        <taxon>Eukaryota</taxon>
        <taxon>Fungi</taxon>
        <taxon>Fungi incertae sedis</taxon>
        <taxon>Mucoromycota</taxon>
        <taxon>Glomeromycotina</taxon>
        <taxon>Glomeromycetes</taxon>
        <taxon>Glomerales</taxon>
        <taxon>Glomeraceae</taxon>
        <taxon>Rhizophagus</taxon>
    </lineage>
</organism>
<gene>
    <name evidence="1" type="ORF">RclHR1_12300005</name>
</gene>
<accession>A0A2Z6QBK3</accession>
<dbReference type="Proteomes" id="UP000247702">
    <property type="component" value="Unassembled WGS sequence"/>
</dbReference>
<dbReference type="AlphaFoldDB" id="A0A2Z6QBK3"/>
<evidence type="ECO:0000313" key="2">
    <source>
        <dbReference type="Proteomes" id="UP000247702"/>
    </source>
</evidence>
<comment type="caution">
    <text evidence="1">The sequence shown here is derived from an EMBL/GenBank/DDBJ whole genome shotgun (WGS) entry which is preliminary data.</text>
</comment>
<dbReference type="EMBL" id="BEXD01000259">
    <property type="protein sequence ID" value="GBB85862.1"/>
    <property type="molecule type" value="Genomic_DNA"/>
</dbReference>
<sequence>MTFYCNICFKLFATIQALKNVGEKNVINHEFSNIQEIIDVEEKDEFYILNSLKDDEIPSLNNLMDTEYNDNDSFQEENFSGNNQITSNLSATVIISPSTQEFDDALYKFPIDIFQILTFSNEAYSDYVDLLIRFNVPNSLGDAIIQLFNKHSLRSDSPLPKNAYQARKYIDNLHNPNSSYKRIKVCHYNDIDYYFEFCGIFYAVNKILSNADNASSCVFKFNPEFIVDEDGTEHCILNTIWMHQLLTLMEHSNSHPIYLFLVNIPMKRRTKYEAKVFIGYLPIVQANSEGQKNGVHIYINEQIEWCYMTIANIIGDLPEITSYCLTSKSPKKVLFNDQCQAYSLIKLPNIFWRHSFIDIYAAVMPDHMHHCDLGLFQYQLKFTRALLKLYGGQNLVDKMDNRYKSIARFSGLKLWKKGIGTIAKFTAADYRQLMQITIFVIDGLLEDRNKLIDKKLVNCYVKWNEMYKISCLNSFTEIILREFDDIKKEWAKDFISLFKTLSESNLRFVKLHSWYYHTTDAIKEFGALNGMCTETYESLHKFYVKQPYRLSNKRNIKRRSLMQCIKARASDSFYNALFYSDISIQMLDEEASEYETDDEKCYVKILLLLQIVIKEINIYNLAFVNWYDFKYNQQHLKYKFNCPYLKRINDFTLIPIESIDDTVHIVKRYYF</sequence>
<name>A0A2Z6QBK3_9GLOM</name>
<evidence type="ECO:0000313" key="1">
    <source>
        <dbReference type="EMBL" id="GBB85862.1"/>
    </source>
</evidence>
<keyword evidence="2" id="KW-1185">Reference proteome</keyword>